<dbReference type="InterPro" id="IPR025662">
    <property type="entry name" value="Sigma_54_int_dom_ATP-bd_1"/>
</dbReference>
<dbReference type="EMBL" id="JACOQH010000011">
    <property type="protein sequence ID" value="MBC5754834.1"/>
    <property type="molecule type" value="Genomic_DNA"/>
</dbReference>
<dbReference type="Pfam" id="PF13558">
    <property type="entry name" value="SbcC_Walker_B"/>
    <property type="match status" value="1"/>
</dbReference>
<dbReference type="PROSITE" id="PS00675">
    <property type="entry name" value="SIGMA54_INTERACT_1"/>
    <property type="match status" value="1"/>
</dbReference>
<evidence type="ECO:0000256" key="1">
    <source>
        <dbReference type="ARBA" id="ARBA00006930"/>
    </source>
</evidence>
<evidence type="ECO:0000256" key="3">
    <source>
        <dbReference type="ARBA" id="ARBA00013368"/>
    </source>
</evidence>
<evidence type="ECO:0000256" key="2">
    <source>
        <dbReference type="ARBA" id="ARBA00011322"/>
    </source>
</evidence>
<evidence type="ECO:0000256" key="4">
    <source>
        <dbReference type="SAM" id="Coils"/>
    </source>
</evidence>
<proteinExistence type="inferred from homology"/>
<comment type="subunit">
    <text evidence="2">Heterodimer of SbcC and SbcD.</text>
</comment>
<dbReference type="SUPFAM" id="SSF52540">
    <property type="entry name" value="P-loop containing nucleoside triphosphate hydrolases"/>
    <property type="match status" value="1"/>
</dbReference>
<keyword evidence="4" id="KW-0175">Coiled coil</keyword>
<accession>A0ABR7IDG6</accession>
<dbReference type="Proteomes" id="UP000621540">
    <property type="component" value="Unassembled WGS sequence"/>
</dbReference>
<reference evidence="5 6" key="1">
    <citation type="submission" date="2020-08" db="EMBL/GenBank/DDBJ databases">
        <title>Genome public.</title>
        <authorList>
            <person name="Liu C."/>
            <person name="Sun Q."/>
        </authorList>
    </citation>
    <scope>NUCLEOTIDE SEQUENCE [LARGE SCALE GENOMIC DNA]</scope>
    <source>
        <strain evidence="5 6">BX0805</strain>
    </source>
</reference>
<feature type="coiled-coil region" evidence="4">
    <location>
        <begin position="646"/>
        <end position="673"/>
    </location>
</feature>
<dbReference type="InterPro" id="IPR027417">
    <property type="entry name" value="P-loop_NTPase"/>
</dbReference>
<feature type="coiled-coil region" evidence="4">
    <location>
        <begin position="699"/>
        <end position="761"/>
    </location>
</feature>
<dbReference type="RefSeq" id="WP_186982700.1">
    <property type="nucleotide sequence ID" value="NZ_JACOQH010000011.1"/>
</dbReference>
<evidence type="ECO:0000313" key="6">
    <source>
        <dbReference type="Proteomes" id="UP000621540"/>
    </source>
</evidence>
<dbReference type="PANTHER" id="PTHR32114">
    <property type="entry name" value="ABC TRANSPORTER ABCH.3"/>
    <property type="match status" value="1"/>
</dbReference>
<sequence length="935" mass="105748">MRPVKLLLSAFGSYATKTMIDFEQARQGLFLITGDTGSGKTTIFDAITYALYGETSGGMRSGSMMRSQYAAEDEKTYVEFSFEYRGDVYQIRRNPEYRITKHLKNGKIKEQKVAAAVELTLPDGMVFPGKKKETDEKIAELIGLDVKQFTQIAMIAQGDFLKLLYTKTEERKLIFSRIFQTTLYYRVQEELKKRFFALDEKLSYNRQAILQETARIRCMDPEQKEQLRGLGEQTLLPVEEYCALTGEICRRGKKEEKDEQKKLETVQGAVRELTGALAKALEQKKLKEQLMEAQTQLAEQEQRGTLLAEAKQKTAEDRKKQEPELLEQQVAAKQALERFDALEEKVKAEQKAKEALAAAKEAFAALEEKEKKLKETYELSQQKLQQLQNTESRLAEAREKERICAQSCQEIRELREGSRQWEREQKREQKCREKLLFAEQEAKRLIYRYETDYEQFLFAQAGILAEHLNDGEPCPVCGATEHPKPAKLSAGAPSEACIRKEKEESEQAKKEREQCHLAFVAQGEKTQAAKNRCEEQWKRCVEALKAQEQDVTDAAGQMPDTGQIEALLKQMGKLEAEAHEKAEAARKEDLARIQLQKQAEEQKEQLAALAAEVETERKAETSLELAWLEKQKERAVWQETLVYADKKEAENVKNSLEARLKALQEAETLAQQAYHEWEKTCSLLRGTIAAGEKALKEGKEEDTEALREALEEKSGLQKAAEKRLAELHSENGVNEAVLTELKKYAAQRKDMEQEAAVLEILSKTANGRLGGMAKLDLETYVQRQYFRQIIVQANRRLVVMSQGQFVLKLKDSESAGKSKNEGLDLSVYSLVTDTVRDVKTLSGGEAFMAALSMALGLSDIVQRTAGAVHLDMMFIDEGFGSLDDGAREQAIRVLRDLAGENGVVGIISHVAELKDGIEKKLIVKKTERGSTVSWG</sequence>
<name>A0ABR7IDG6_9FIRM</name>
<comment type="caution">
    <text evidence="5">The sequence shown here is derived from an EMBL/GenBank/DDBJ whole genome shotgun (WGS) entry which is preliminary data.</text>
</comment>
<evidence type="ECO:0000313" key="5">
    <source>
        <dbReference type="EMBL" id="MBC5754834.1"/>
    </source>
</evidence>
<dbReference type="PANTHER" id="PTHR32114:SF2">
    <property type="entry name" value="ABC TRANSPORTER ABCH.3"/>
    <property type="match status" value="1"/>
</dbReference>
<comment type="similarity">
    <text evidence="1">Belongs to the SMC family. SbcC subfamily.</text>
</comment>
<protein>
    <recommendedName>
        <fullName evidence="3">Nuclease SbcCD subunit C</fullName>
    </recommendedName>
</protein>
<feature type="coiled-coil region" evidence="4">
    <location>
        <begin position="564"/>
        <end position="619"/>
    </location>
</feature>
<dbReference type="Gene3D" id="3.40.50.300">
    <property type="entry name" value="P-loop containing nucleotide triphosphate hydrolases"/>
    <property type="match status" value="2"/>
</dbReference>
<dbReference type="Pfam" id="PF13555">
    <property type="entry name" value="AAA_29"/>
    <property type="match status" value="1"/>
</dbReference>
<feature type="coiled-coil region" evidence="4">
    <location>
        <begin position="283"/>
        <end position="400"/>
    </location>
</feature>
<organism evidence="5 6">
    <name type="scientific">Roseburia yibonii</name>
    <dbReference type="NCBI Taxonomy" id="2763063"/>
    <lineage>
        <taxon>Bacteria</taxon>
        <taxon>Bacillati</taxon>
        <taxon>Bacillota</taxon>
        <taxon>Clostridia</taxon>
        <taxon>Lachnospirales</taxon>
        <taxon>Lachnospiraceae</taxon>
        <taxon>Roseburia</taxon>
    </lineage>
</organism>
<keyword evidence="6" id="KW-1185">Reference proteome</keyword>
<gene>
    <name evidence="5" type="ORF">H8Z76_12590</name>
</gene>